<protein>
    <recommendedName>
        <fullName evidence="5">Thiol:disulfide interchange protein</fullName>
    </recommendedName>
</protein>
<keyword evidence="4" id="KW-0676">Redox-active center</keyword>
<dbReference type="EMBL" id="SHBL01000003">
    <property type="protein sequence ID" value="RZO24769.1"/>
    <property type="molecule type" value="Genomic_DNA"/>
</dbReference>
<evidence type="ECO:0000256" key="7">
    <source>
        <dbReference type="SAM" id="SignalP"/>
    </source>
</evidence>
<dbReference type="Pfam" id="PF01323">
    <property type="entry name" value="DSBA"/>
    <property type="match status" value="1"/>
</dbReference>
<feature type="disulfide bond" description="Redox-active" evidence="6">
    <location>
        <begin position="59"/>
        <end position="62"/>
    </location>
</feature>
<evidence type="ECO:0000259" key="8">
    <source>
        <dbReference type="Pfam" id="PF01323"/>
    </source>
</evidence>
<evidence type="ECO:0000256" key="6">
    <source>
        <dbReference type="PIRSR" id="PIRSR001488-1"/>
    </source>
</evidence>
<dbReference type="Gene3D" id="3.40.30.10">
    <property type="entry name" value="Glutaredoxin"/>
    <property type="match status" value="2"/>
</dbReference>
<evidence type="ECO:0000313" key="9">
    <source>
        <dbReference type="EMBL" id="RZO24769.1"/>
    </source>
</evidence>
<organism evidence="9 10">
    <name type="scientific">SAR86 cluster bacterium</name>
    <dbReference type="NCBI Taxonomy" id="2030880"/>
    <lineage>
        <taxon>Bacteria</taxon>
        <taxon>Pseudomonadati</taxon>
        <taxon>Pseudomonadota</taxon>
        <taxon>Gammaproteobacteria</taxon>
        <taxon>SAR86 cluster</taxon>
    </lineage>
</organism>
<sequence length="204" mass="23539">MLYNHSRILMINKILKINALIFFLSFFASAEPEQGKDYELIPSDLIEGESVTEVFGYWCNACFSFETTVNMLKEQRPDVNVVQIPAGNEVYARLFYTIKALNLGKDAHLNVYKDIQLLRKNLSNQSDVEEFAQRHDYDQTQFMNVYNSFGIGIKAKNALRKVRELGNAGVIEGVPTIIINGKYKFRRTVDMQKNIDNMLFLYDN</sequence>
<dbReference type="Proteomes" id="UP000320146">
    <property type="component" value="Unassembled WGS sequence"/>
</dbReference>
<evidence type="ECO:0000256" key="4">
    <source>
        <dbReference type="ARBA" id="ARBA00023284"/>
    </source>
</evidence>
<dbReference type="PANTHER" id="PTHR35891:SF2">
    <property type="entry name" value="THIOL:DISULFIDE INTERCHANGE PROTEIN DSBA"/>
    <property type="match status" value="1"/>
</dbReference>
<evidence type="ECO:0000256" key="2">
    <source>
        <dbReference type="ARBA" id="ARBA00022729"/>
    </source>
</evidence>
<accession>A0A520MU64</accession>
<feature type="chain" id="PRO_5022053599" description="Thiol:disulfide interchange protein" evidence="7">
    <location>
        <begin position="31"/>
        <end position="204"/>
    </location>
</feature>
<feature type="domain" description="DSBA-like thioredoxin" evidence="8">
    <location>
        <begin position="92"/>
        <end position="184"/>
    </location>
</feature>
<name>A0A520MU64_9GAMM</name>
<keyword evidence="5" id="KW-0574">Periplasm</keyword>
<dbReference type="InterPro" id="IPR050824">
    <property type="entry name" value="Thiol_disulfide_DsbA"/>
</dbReference>
<reference evidence="9 10" key="1">
    <citation type="submission" date="2019-02" db="EMBL/GenBank/DDBJ databases">
        <title>Prokaryotic population dynamics and viral predation in marine succession experiment using metagenomics: the confinement effect.</title>
        <authorList>
            <person name="Haro-Moreno J.M."/>
            <person name="Rodriguez-Valera F."/>
            <person name="Lopez-Perez M."/>
        </authorList>
    </citation>
    <scope>NUCLEOTIDE SEQUENCE [LARGE SCALE GENOMIC DNA]</scope>
    <source>
        <strain evidence="9">MED-G166</strain>
    </source>
</reference>
<comment type="similarity">
    <text evidence="1">Belongs to the thioredoxin family. DsbA subfamily.</text>
</comment>
<dbReference type="PIRSF" id="PIRSF001488">
    <property type="entry name" value="Tdi_protein"/>
    <property type="match status" value="1"/>
</dbReference>
<comment type="caution">
    <text evidence="9">The sequence shown here is derived from an EMBL/GenBank/DDBJ whole genome shotgun (WGS) entry which is preliminary data.</text>
</comment>
<dbReference type="GO" id="GO:0016491">
    <property type="term" value="F:oxidoreductase activity"/>
    <property type="evidence" value="ECO:0007669"/>
    <property type="project" value="InterPro"/>
</dbReference>
<evidence type="ECO:0000313" key="10">
    <source>
        <dbReference type="Proteomes" id="UP000320146"/>
    </source>
</evidence>
<feature type="signal peptide" evidence="7">
    <location>
        <begin position="1"/>
        <end position="30"/>
    </location>
</feature>
<dbReference type="GO" id="GO:0042597">
    <property type="term" value="C:periplasmic space"/>
    <property type="evidence" value="ECO:0007669"/>
    <property type="project" value="UniProtKB-SubCell"/>
</dbReference>
<dbReference type="AlphaFoldDB" id="A0A520MU64"/>
<dbReference type="PANTHER" id="PTHR35891">
    <property type="entry name" value="THIOL:DISULFIDE INTERCHANGE PROTEIN DSBA"/>
    <property type="match status" value="1"/>
</dbReference>
<evidence type="ECO:0000256" key="3">
    <source>
        <dbReference type="ARBA" id="ARBA00023157"/>
    </source>
</evidence>
<evidence type="ECO:0000256" key="5">
    <source>
        <dbReference type="PIRNR" id="PIRNR001488"/>
    </source>
</evidence>
<comment type="subcellular location">
    <subcellularLocation>
        <location evidence="5">Periplasm</location>
    </subcellularLocation>
</comment>
<dbReference type="InterPro" id="IPR036249">
    <property type="entry name" value="Thioredoxin-like_sf"/>
</dbReference>
<keyword evidence="2 7" id="KW-0732">Signal</keyword>
<dbReference type="InterPro" id="IPR001853">
    <property type="entry name" value="DSBA-like_thioredoxin_dom"/>
</dbReference>
<dbReference type="SUPFAM" id="SSF52833">
    <property type="entry name" value="Thioredoxin-like"/>
    <property type="match status" value="1"/>
</dbReference>
<evidence type="ECO:0000256" key="1">
    <source>
        <dbReference type="ARBA" id="ARBA00005791"/>
    </source>
</evidence>
<keyword evidence="3 5" id="KW-1015">Disulfide bond</keyword>
<proteinExistence type="inferred from homology"/>
<dbReference type="InterPro" id="IPR023205">
    <property type="entry name" value="DsbA/DsbL"/>
</dbReference>
<gene>
    <name evidence="9" type="ORF">EVA99_00640</name>
</gene>